<dbReference type="RefSeq" id="WP_214174291.1">
    <property type="nucleotide sequence ID" value="NZ_JAHCVK010000001.1"/>
</dbReference>
<evidence type="ECO:0000313" key="1">
    <source>
        <dbReference type="EMBL" id="MBT0652340.1"/>
    </source>
</evidence>
<dbReference type="Proteomes" id="UP000756860">
    <property type="component" value="Unassembled WGS sequence"/>
</dbReference>
<organism evidence="1 2">
    <name type="scientific">Geomobilimonas luticola</name>
    <dbReference type="NCBI Taxonomy" id="1114878"/>
    <lineage>
        <taxon>Bacteria</taxon>
        <taxon>Pseudomonadati</taxon>
        <taxon>Thermodesulfobacteriota</taxon>
        <taxon>Desulfuromonadia</taxon>
        <taxon>Geobacterales</taxon>
        <taxon>Geobacteraceae</taxon>
        <taxon>Geomobilimonas</taxon>
    </lineage>
</organism>
<dbReference type="EMBL" id="JAHCVK010000001">
    <property type="protein sequence ID" value="MBT0652340.1"/>
    <property type="molecule type" value="Genomic_DNA"/>
</dbReference>
<protein>
    <submittedName>
        <fullName evidence="1">Uncharacterized protein</fullName>
    </submittedName>
</protein>
<name>A0ABS5SAX6_9BACT</name>
<accession>A0ABS5SAX6</accession>
<gene>
    <name evidence="1" type="ORF">KI810_04680</name>
</gene>
<reference evidence="1 2" key="1">
    <citation type="submission" date="2021-05" db="EMBL/GenBank/DDBJ databases">
        <title>The draft genome of Geobacter luticola JCM 17780.</title>
        <authorList>
            <person name="Xu Z."/>
            <person name="Masuda Y."/>
            <person name="Itoh H."/>
            <person name="Senoo K."/>
        </authorList>
    </citation>
    <scope>NUCLEOTIDE SEQUENCE [LARGE SCALE GENOMIC DNA]</scope>
    <source>
        <strain evidence="1 2">JCM 17780</strain>
    </source>
</reference>
<keyword evidence="2" id="KW-1185">Reference proteome</keyword>
<evidence type="ECO:0000313" key="2">
    <source>
        <dbReference type="Proteomes" id="UP000756860"/>
    </source>
</evidence>
<proteinExistence type="predicted"/>
<sequence>MENLKKLMEHYNTEFLSRFEASKEKYEEIWNFYRVEMPNCVPSCTNAYGNNIDGPQGIYWVGKNPIIFFVGRENYDWIGAHDFNEETALALPLWFSFFQTAYMPGFWKKVYDICKDIFGDKSHWYEYLDLIAISNACKCYNPDVQWSLHEECNKLNFIFKEVEIVNAPVNVFFTKTFGTLSNKVNFGPGTEIGDSNITKYHTDKRVFYEMNHPGRMSWSKLEILIRDINVELKTKQLI</sequence>
<comment type="caution">
    <text evidence="1">The sequence shown here is derived from an EMBL/GenBank/DDBJ whole genome shotgun (WGS) entry which is preliminary data.</text>
</comment>